<dbReference type="InterPro" id="IPR045427">
    <property type="entry name" value="MoxR"/>
</dbReference>
<dbReference type="InterPro" id="IPR027417">
    <property type="entry name" value="P-loop_NTPase"/>
</dbReference>
<dbReference type="EMBL" id="LKBH01000310">
    <property type="protein sequence ID" value="KQB33476.1"/>
    <property type="molecule type" value="Genomic_DNA"/>
</dbReference>
<name>A0A0N8VKE2_9ARCH</name>
<comment type="caution">
    <text evidence="2">The sequence shown here is derived from an EMBL/GenBank/DDBJ whole genome shotgun (WGS) entry which is preliminary data.</text>
</comment>
<evidence type="ECO:0000313" key="3">
    <source>
        <dbReference type="Proteomes" id="UP000050301"/>
    </source>
</evidence>
<proteinExistence type="predicted"/>
<dbReference type="PANTHER" id="PTHR32204:SF0">
    <property type="entry name" value="ATPASE RAVA"/>
    <property type="match status" value="1"/>
</dbReference>
<dbReference type="CDD" id="cd00009">
    <property type="entry name" value="AAA"/>
    <property type="match status" value="1"/>
</dbReference>
<accession>A0A0N8VKE2</accession>
<dbReference type="AlphaFoldDB" id="A0A0N8VKE2"/>
<dbReference type="InParanoid" id="A0A0N8VKE2"/>
<sequence>MENMDKIGEVRDYLTSSFVGREDVIDGVLAGLISGEPTLLIGPPGTAKTSIIDTLSKLVNAKYFYYLLTKFTEPEELLGPIDINALKAGEYKNITKGKLPDANIIFLDEIFKASSAIRNTLLDIMLNRRLPNGDSMLSLNILGIYSASNEISNDEEDMALYDRYPIKVFHKYIEKTLITDLLEHGIDLMQKSSLGKTILDVEDIIKIQNMVISRLTEMKNKDRALMDRYTDALIQLEENNVLLSDRRKIKMLKIAAAFSILMNSGKISGNDIAMAMRYSADSEDDLPKIEAAIIDSKLENKSEIIQKANTIIEETKSLIASTEESIHKNSPYNEVLDKLNLLEIFIKKLEEMKIDIGSDNNPYHKEVIYKINSTLDFAGSKYQKLKGR</sequence>
<keyword evidence="3" id="KW-1185">Reference proteome</keyword>
<protein>
    <submittedName>
        <fullName evidence="2">ATPase</fullName>
    </submittedName>
</protein>
<evidence type="ECO:0000259" key="1">
    <source>
        <dbReference type="SMART" id="SM00382"/>
    </source>
</evidence>
<dbReference type="Gene3D" id="3.40.50.300">
    <property type="entry name" value="P-loop containing nucleotide triphosphate hydrolases"/>
    <property type="match status" value="1"/>
</dbReference>
<dbReference type="InterPro" id="IPR003593">
    <property type="entry name" value="AAA+_ATPase"/>
</dbReference>
<organism evidence="2 3">
    <name type="scientific">Acidiplasma cupricumulans</name>
    <dbReference type="NCBI Taxonomy" id="312540"/>
    <lineage>
        <taxon>Archaea</taxon>
        <taxon>Methanobacteriati</taxon>
        <taxon>Thermoplasmatota</taxon>
        <taxon>Thermoplasmata</taxon>
        <taxon>Thermoplasmatales</taxon>
        <taxon>Ferroplasmaceae</taxon>
        <taxon>Acidiplasma</taxon>
    </lineage>
</organism>
<reference evidence="2 3" key="1">
    <citation type="submission" date="2015-09" db="EMBL/GenBank/DDBJ databases">
        <title>Heavy metals and arsenic resistance mechanisms in polyextremophilic archaea of the family Ferroplasmaceae.</title>
        <authorList>
            <person name="Bulaev A.G."/>
            <person name="Kanygina A.V."/>
        </authorList>
    </citation>
    <scope>NUCLEOTIDE SEQUENCE [LARGE SCALE GENOMIC DNA]</scope>
    <source>
        <strain evidence="2 3">BH2</strain>
    </source>
</reference>
<dbReference type="SUPFAM" id="SSF52540">
    <property type="entry name" value="P-loop containing nucleoside triphosphate hydrolases"/>
    <property type="match status" value="1"/>
</dbReference>
<feature type="domain" description="AAA+ ATPase" evidence="1">
    <location>
        <begin position="34"/>
        <end position="174"/>
    </location>
</feature>
<evidence type="ECO:0000313" key="2">
    <source>
        <dbReference type="EMBL" id="KQB33476.1"/>
    </source>
</evidence>
<dbReference type="SMART" id="SM00382">
    <property type="entry name" value="AAA"/>
    <property type="match status" value="1"/>
</dbReference>
<dbReference type="Pfam" id="PF20030">
    <property type="entry name" value="bpMoxR"/>
    <property type="match status" value="1"/>
</dbReference>
<dbReference type="Proteomes" id="UP000050301">
    <property type="component" value="Unassembled WGS sequence"/>
</dbReference>
<gene>
    <name evidence="2" type="ORF">AOG55_02870</name>
</gene>
<dbReference type="PANTHER" id="PTHR32204">
    <property type="entry name" value="ATPASE RAVA"/>
    <property type="match status" value="1"/>
</dbReference>
<dbReference type="InterPro" id="IPR050513">
    <property type="entry name" value="RavA_ATPases"/>
</dbReference>